<dbReference type="Proteomes" id="UP001177023">
    <property type="component" value="Unassembled WGS sequence"/>
</dbReference>
<proteinExistence type="predicted"/>
<feature type="transmembrane region" description="Helical" evidence="1">
    <location>
        <begin position="119"/>
        <end position="140"/>
    </location>
</feature>
<accession>A0AA36FT73</accession>
<keyword evidence="3" id="KW-1185">Reference proteome</keyword>
<evidence type="ECO:0000313" key="2">
    <source>
        <dbReference type="EMBL" id="CAJ0564214.1"/>
    </source>
</evidence>
<feature type="non-terminal residue" evidence="2">
    <location>
        <position position="165"/>
    </location>
</feature>
<name>A0AA36FT73_9BILA</name>
<feature type="transmembrane region" description="Helical" evidence="1">
    <location>
        <begin position="65"/>
        <end position="84"/>
    </location>
</feature>
<evidence type="ECO:0000256" key="1">
    <source>
        <dbReference type="SAM" id="Phobius"/>
    </source>
</evidence>
<reference evidence="2" key="1">
    <citation type="submission" date="2023-06" db="EMBL/GenBank/DDBJ databases">
        <authorList>
            <person name="Delattre M."/>
        </authorList>
    </citation>
    <scope>NUCLEOTIDE SEQUENCE</scope>
    <source>
        <strain evidence="2">AF72</strain>
    </source>
</reference>
<keyword evidence="1" id="KW-0812">Transmembrane</keyword>
<protein>
    <submittedName>
        <fullName evidence="2">Uncharacterized protein</fullName>
    </submittedName>
</protein>
<comment type="caution">
    <text evidence="2">The sequence shown here is derived from an EMBL/GenBank/DDBJ whole genome shotgun (WGS) entry which is preliminary data.</text>
</comment>
<organism evidence="2 3">
    <name type="scientific">Mesorhabditis spiculigera</name>
    <dbReference type="NCBI Taxonomy" id="96644"/>
    <lineage>
        <taxon>Eukaryota</taxon>
        <taxon>Metazoa</taxon>
        <taxon>Ecdysozoa</taxon>
        <taxon>Nematoda</taxon>
        <taxon>Chromadorea</taxon>
        <taxon>Rhabditida</taxon>
        <taxon>Rhabditina</taxon>
        <taxon>Rhabditomorpha</taxon>
        <taxon>Rhabditoidea</taxon>
        <taxon>Rhabditidae</taxon>
        <taxon>Mesorhabditinae</taxon>
        <taxon>Mesorhabditis</taxon>
    </lineage>
</organism>
<sequence length="165" mass="18161">GLELLVGISWPLIITVVFYSALIFRTVVLQDGPSIEWIFTSFLRLSAILIPALIGFVAGHTGKPIIGTFSLGVMMTLPSQWQWASEYYPNIGMRAAIKYLPPLLRADESGPVVVAYHEIAIFCLMVIIMAVNSAGIKAFVYLRKRSMKQETCATDGDRNAIAVKP</sequence>
<feature type="transmembrane region" description="Helical" evidence="1">
    <location>
        <begin position="37"/>
        <end position="58"/>
    </location>
</feature>
<dbReference type="AlphaFoldDB" id="A0AA36FT73"/>
<evidence type="ECO:0000313" key="3">
    <source>
        <dbReference type="Proteomes" id="UP001177023"/>
    </source>
</evidence>
<keyword evidence="1" id="KW-1133">Transmembrane helix</keyword>
<gene>
    <name evidence="2" type="ORF">MSPICULIGERA_LOCUS2899</name>
</gene>
<feature type="transmembrane region" description="Helical" evidence="1">
    <location>
        <begin position="7"/>
        <end position="25"/>
    </location>
</feature>
<keyword evidence="1" id="KW-0472">Membrane</keyword>
<dbReference type="EMBL" id="CATQJA010000825">
    <property type="protein sequence ID" value="CAJ0564214.1"/>
    <property type="molecule type" value="Genomic_DNA"/>
</dbReference>
<feature type="non-terminal residue" evidence="2">
    <location>
        <position position="1"/>
    </location>
</feature>